<protein>
    <submittedName>
        <fullName evidence="3">Signal transduction histidine kinase, LytS</fullName>
    </submittedName>
</protein>
<dbReference type="PANTHER" id="PTHR34220:SF7">
    <property type="entry name" value="SENSOR HISTIDINE KINASE YPDA"/>
    <property type="match status" value="1"/>
</dbReference>
<dbReference type="GO" id="GO:0000155">
    <property type="term" value="F:phosphorelay sensor kinase activity"/>
    <property type="evidence" value="ECO:0007669"/>
    <property type="project" value="InterPro"/>
</dbReference>
<keyword evidence="3" id="KW-0808">Transferase</keyword>
<dbReference type="SUPFAM" id="SSF55785">
    <property type="entry name" value="PYP-like sensor domain (PAS domain)"/>
    <property type="match status" value="1"/>
</dbReference>
<dbReference type="InterPro" id="IPR010559">
    <property type="entry name" value="Sig_transdc_His_kin_internal"/>
</dbReference>
<dbReference type="EMBL" id="CP002400">
    <property type="protein sequence ID" value="ADU26427.1"/>
    <property type="molecule type" value="Genomic_DNA"/>
</dbReference>
<dbReference type="Gene3D" id="3.30.450.20">
    <property type="entry name" value="PAS domain"/>
    <property type="match status" value="1"/>
</dbReference>
<accession>E6U3D5</accession>
<evidence type="ECO:0000313" key="3">
    <source>
        <dbReference type="EMBL" id="ADU26427.1"/>
    </source>
</evidence>
<dbReference type="Pfam" id="PF16927">
    <property type="entry name" value="HisKA_7TM"/>
    <property type="match status" value="1"/>
</dbReference>
<name>E6U3D5_ETHHY</name>
<dbReference type="HOGENOM" id="CLU_476232_0_0_9"/>
<feature type="transmembrane region" description="Helical" evidence="1">
    <location>
        <begin position="70"/>
        <end position="87"/>
    </location>
</feature>
<dbReference type="SUPFAM" id="SSF55874">
    <property type="entry name" value="ATPase domain of HSP90 chaperone/DNA topoisomerase II/histidine kinase"/>
    <property type="match status" value="1"/>
</dbReference>
<gene>
    <name evidence="3" type="ordered locus">Ethha_0860</name>
</gene>
<dbReference type="InterPro" id="IPR036890">
    <property type="entry name" value="HATPase_C_sf"/>
</dbReference>
<dbReference type="SMART" id="SM00387">
    <property type="entry name" value="HATPase_c"/>
    <property type="match status" value="1"/>
</dbReference>
<evidence type="ECO:0000256" key="1">
    <source>
        <dbReference type="SAM" id="Phobius"/>
    </source>
</evidence>
<feature type="transmembrane region" description="Helical" evidence="1">
    <location>
        <begin position="173"/>
        <end position="191"/>
    </location>
</feature>
<dbReference type="Proteomes" id="UP000001551">
    <property type="component" value="Chromosome"/>
</dbReference>
<keyword evidence="1" id="KW-0472">Membrane</keyword>
<feature type="transmembrane region" description="Helical" evidence="1">
    <location>
        <begin position="31"/>
        <end position="50"/>
    </location>
</feature>
<dbReference type="AlphaFoldDB" id="E6U3D5"/>
<feature type="domain" description="Histidine kinase/HSP90-like ATPase" evidence="2">
    <location>
        <begin position="446"/>
        <end position="551"/>
    </location>
</feature>
<dbReference type="InterPro" id="IPR050640">
    <property type="entry name" value="Bact_2-comp_sensor_kinase"/>
</dbReference>
<proteinExistence type="predicted"/>
<feature type="transmembrane region" description="Helical" evidence="1">
    <location>
        <begin position="141"/>
        <end position="161"/>
    </location>
</feature>
<dbReference type="eggNOG" id="COG2972">
    <property type="taxonomic scope" value="Bacteria"/>
</dbReference>
<keyword evidence="1" id="KW-1133">Transmembrane helix</keyword>
<dbReference type="InterPro" id="IPR035965">
    <property type="entry name" value="PAS-like_dom_sf"/>
</dbReference>
<reference evidence="3 4" key="1">
    <citation type="submission" date="2010-12" db="EMBL/GenBank/DDBJ databases">
        <title>Complete sequence of Ethanoligenens harbinense YUAN-3.</title>
        <authorList>
            <person name="Lucas S."/>
            <person name="Copeland A."/>
            <person name="Lapidus A."/>
            <person name="Cheng J.-F."/>
            <person name="Bruce D."/>
            <person name="Goodwin L."/>
            <person name="Pitluck S."/>
            <person name="Chertkov O."/>
            <person name="Misra M."/>
            <person name="Detter J.C."/>
            <person name="Han C."/>
            <person name="Tapia R."/>
            <person name="Land M."/>
            <person name="Hauser L."/>
            <person name="Jeffries C."/>
            <person name="Kyrpides N."/>
            <person name="Ivanova N."/>
            <person name="Mikhailova N."/>
            <person name="Wang A."/>
            <person name="Mouttaki H."/>
            <person name="He Z."/>
            <person name="Zhou J."/>
            <person name="Hemme C.L."/>
            <person name="Woyke T."/>
        </authorList>
    </citation>
    <scope>NUCLEOTIDE SEQUENCE [LARGE SCALE GENOMIC DNA]</scope>
    <source>
        <strain evidence="4">DSM 18485 / JCM 12961 / CGMCC 1.5033 / YUAN-3</strain>
    </source>
</reference>
<dbReference type="STRING" id="663278.Ethha_0860"/>
<dbReference type="Pfam" id="PF06580">
    <property type="entry name" value="His_kinase"/>
    <property type="match status" value="1"/>
</dbReference>
<feature type="transmembrane region" description="Helical" evidence="1">
    <location>
        <begin position="203"/>
        <end position="220"/>
    </location>
</feature>
<keyword evidence="3" id="KW-0418">Kinase</keyword>
<evidence type="ECO:0000259" key="2">
    <source>
        <dbReference type="SMART" id="SM00387"/>
    </source>
</evidence>
<dbReference type="KEGG" id="eha:Ethha_0860"/>
<dbReference type="RefSeq" id="WP_013484797.1">
    <property type="nucleotide sequence ID" value="NC_014828.1"/>
</dbReference>
<dbReference type="Gene3D" id="3.30.565.10">
    <property type="entry name" value="Histidine kinase-like ATPase, C-terminal domain"/>
    <property type="match status" value="1"/>
</dbReference>
<organism evidence="3 4">
    <name type="scientific">Ethanoligenens harbinense (strain DSM 18485 / JCM 12961 / CGMCC 1.5033 / YUAN-3)</name>
    <dbReference type="NCBI Taxonomy" id="663278"/>
    <lineage>
        <taxon>Bacteria</taxon>
        <taxon>Bacillati</taxon>
        <taxon>Bacillota</taxon>
        <taxon>Clostridia</taxon>
        <taxon>Eubacteriales</taxon>
        <taxon>Oscillospiraceae</taxon>
        <taxon>Ethanoligenens</taxon>
    </lineage>
</organism>
<sequence>MQTVVTVLLGISVILGIPLIIYSNKRRSQPGAADFIWLAFTIMIVNGGYIGEINAGTMQAALFWSGVEHLALPLNPYFWLAMCLDYTRARHRKTIQKILLFFPVFYYFVFYTNDRFHLYIIKYDFVSNGYFSVLVSEKGPAFLVIMLVITAIGITCMALYFRGYLRSARIYRTSYLLMILASALPWAAVYFNIYNATFLRIDYYSLMMVATAVLYLLGLFRYSIFSTMPIATETVYRLSEDAIALMDGNGRITDVNDAFLRQYPEMSRLTAKSTVDAFCAHHNEFRGLSPETPELHFHLSSGGSTRYYSAKLTGIFSENGIHAGNILQVKDITVFMEYQNRLRQLAEQATERADTNELSFLQAQISPHFINNTLGAISSLITRDDEAAKNLVVDLSEYLIHCYRIGNASPMDSLKHELEAVNTYIKIIKVRFGGRICYAERVEVPMDMILPRLVLQPLVENAVRHGVQSKKDGGTVRLSTVGKDGYACFEISDDGVGIKLERIQNLLSGKDDKQGVGMINIHRRLIKYYGEGLHIQSGNGTVITFRIPLTQTGKKAFT</sequence>
<evidence type="ECO:0000313" key="4">
    <source>
        <dbReference type="Proteomes" id="UP000001551"/>
    </source>
</evidence>
<dbReference type="InterPro" id="IPR031621">
    <property type="entry name" value="HisKA_7TM"/>
</dbReference>
<feature type="transmembrane region" description="Helical" evidence="1">
    <location>
        <begin position="6"/>
        <end position="24"/>
    </location>
</feature>
<feature type="transmembrane region" description="Helical" evidence="1">
    <location>
        <begin position="99"/>
        <end position="121"/>
    </location>
</feature>
<keyword evidence="1" id="KW-0812">Transmembrane</keyword>
<dbReference type="InterPro" id="IPR003594">
    <property type="entry name" value="HATPase_dom"/>
</dbReference>
<dbReference type="Pfam" id="PF02518">
    <property type="entry name" value="HATPase_c"/>
    <property type="match status" value="1"/>
</dbReference>
<dbReference type="PANTHER" id="PTHR34220">
    <property type="entry name" value="SENSOR HISTIDINE KINASE YPDA"/>
    <property type="match status" value="1"/>
</dbReference>
<dbReference type="GO" id="GO:0016020">
    <property type="term" value="C:membrane"/>
    <property type="evidence" value="ECO:0007669"/>
    <property type="project" value="InterPro"/>
</dbReference>
<keyword evidence="4" id="KW-1185">Reference proteome</keyword>